<sequence>MISSTRRSPERAFPMTLERTCSWGILSVSGTCNALTALVCSMRKRGGFPSSEIRFRSVTEIGPSKRPKPPRSLIQSNDSLSVYTLPSPHRRIPIHVSQSPMLRSESRSGSIPQSNANNSPLNHTRRSNPQKSSATQTISVAPTPSRVSQDGPVDLQHLSNRSGEKMKSKDPESSSVISFPASEKGDSNTRDSSLLKSLYPRFMFKKEKASPATVASQASSTRPISRKIWRHLKKESQTVKTEELKESDTVIALMGPTGSGKSSLISTLAEADQGVGHDLMSHTSEIKAIRVRVPDEDFEVVLVDTPGFDDTYKSDYEILQMISEWIKQVGHQNILLDGILYLHRISDNRMAGTPLRNLDVFEKLCGPQAFSRVVMVTTMWDEVEEDMGMRRENELISSFWRPMMSRGSETVRYLNTADSAWGILGRFLEGPRERLKAIQLQKETVKQQKTLSKTDAGQELYNKLDELDKKRRALIRSLEKQMKRSGTNEEMVAILRQQHDELERQRKEAIGELQELKVSVPQRFMKSFAMKARYRS</sequence>
<accession>A0A8H5G7G8</accession>
<dbReference type="PANTHER" id="PTHR42714">
    <property type="entry name" value="TRNA MODIFICATION GTPASE GTPBP3"/>
    <property type="match status" value="1"/>
</dbReference>
<dbReference type="GO" id="GO:0002098">
    <property type="term" value="P:tRNA wobble uridine modification"/>
    <property type="evidence" value="ECO:0007669"/>
    <property type="project" value="TreeGrafter"/>
</dbReference>
<dbReference type="SUPFAM" id="SSF52540">
    <property type="entry name" value="P-loop containing nucleoside triphosphate hydrolases"/>
    <property type="match status" value="1"/>
</dbReference>
<feature type="compositionally biased region" description="Polar residues" evidence="2">
    <location>
        <begin position="96"/>
        <end position="122"/>
    </location>
</feature>
<evidence type="ECO:0000313" key="5">
    <source>
        <dbReference type="Proteomes" id="UP000559027"/>
    </source>
</evidence>
<comment type="caution">
    <text evidence="4">The sequence shown here is derived from an EMBL/GenBank/DDBJ whole genome shotgun (WGS) entry which is preliminary data.</text>
</comment>
<dbReference type="GO" id="GO:0030488">
    <property type="term" value="P:tRNA methylation"/>
    <property type="evidence" value="ECO:0007669"/>
    <property type="project" value="TreeGrafter"/>
</dbReference>
<keyword evidence="1" id="KW-0175">Coiled coil</keyword>
<feature type="domain" description="G" evidence="3">
    <location>
        <begin position="251"/>
        <end position="316"/>
    </location>
</feature>
<feature type="region of interest" description="Disordered" evidence="2">
    <location>
        <begin position="91"/>
        <end position="192"/>
    </location>
</feature>
<proteinExistence type="predicted"/>
<dbReference type="InterPro" id="IPR027417">
    <property type="entry name" value="P-loop_NTPase"/>
</dbReference>
<gene>
    <name evidence="4" type="ORF">D9756_003428</name>
</gene>
<dbReference type="EMBL" id="JAACJO010000004">
    <property type="protein sequence ID" value="KAF5359590.1"/>
    <property type="molecule type" value="Genomic_DNA"/>
</dbReference>
<dbReference type="Pfam" id="PF01926">
    <property type="entry name" value="MMR_HSR1"/>
    <property type="match status" value="1"/>
</dbReference>
<evidence type="ECO:0000313" key="4">
    <source>
        <dbReference type="EMBL" id="KAF5359590.1"/>
    </source>
</evidence>
<dbReference type="Proteomes" id="UP000559027">
    <property type="component" value="Unassembled WGS sequence"/>
</dbReference>
<dbReference type="AlphaFoldDB" id="A0A8H5G7G8"/>
<dbReference type="InterPro" id="IPR006073">
    <property type="entry name" value="GTP-bd"/>
</dbReference>
<protein>
    <recommendedName>
        <fullName evidence="3">G domain-containing protein</fullName>
    </recommendedName>
</protein>
<dbReference type="GO" id="GO:0005737">
    <property type="term" value="C:cytoplasm"/>
    <property type="evidence" value="ECO:0007669"/>
    <property type="project" value="TreeGrafter"/>
</dbReference>
<dbReference type="GO" id="GO:0005525">
    <property type="term" value="F:GTP binding"/>
    <property type="evidence" value="ECO:0007669"/>
    <property type="project" value="InterPro"/>
</dbReference>
<organism evidence="4 5">
    <name type="scientific">Leucocoprinus leucothites</name>
    <dbReference type="NCBI Taxonomy" id="201217"/>
    <lineage>
        <taxon>Eukaryota</taxon>
        <taxon>Fungi</taxon>
        <taxon>Dikarya</taxon>
        <taxon>Basidiomycota</taxon>
        <taxon>Agaricomycotina</taxon>
        <taxon>Agaricomycetes</taxon>
        <taxon>Agaricomycetidae</taxon>
        <taxon>Agaricales</taxon>
        <taxon>Agaricineae</taxon>
        <taxon>Agaricaceae</taxon>
        <taxon>Leucocoprinus</taxon>
    </lineage>
</organism>
<dbReference type="CDD" id="cd00882">
    <property type="entry name" value="Ras_like_GTPase"/>
    <property type="match status" value="1"/>
</dbReference>
<name>A0A8H5G7G8_9AGAR</name>
<dbReference type="PANTHER" id="PTHR42714:SF2">
    <property type="entry name" value="TRNA MODIFICATION GTPASE GTPBP3, MITOCHONDRIAL"/>
    <property type="match status" value="1"/>
</dbReference>
<keyword evidence="5" id="KW-1185">Reference proteome</keyword>
<feature type="compositionally biased region" description="Polar residues" evidence="2">
    <location>
        <begin position="129"/>
        <end position="148"/>
    </location>
</feature>
<dbReference type="OrthoDB" id="8954335at2759"/>
<evidence type="ECO:0000256" key="2">
    <source>
        <dbReference type="SAM" id="MobiDB-lite"/>
    </source>
</evidence>
<reference evidence="4 5" key="1">
    <citation type="journal article" date="2020" name="ISME J.">
        <title>Uncovering the hidden diversity of litter-decomposition mechanisms in mushroom-forming fungi.</title>
        <authorList>
            <person name="Floudas D."/>
            <person name="Bentzer J."/>
            <person name="Ahren D."/>
            <person name="Johansson T."/>
            <person name="Persson P."/>
            <person name="Tunlid A."/>
        </authorList>
    </citation>
    <scope>NUCLEOTIDE SEQUENCE [LARGE SCALE GENOMIC DNA]</scope>
    <source>
        <strain evidence="4 5">CBS 146.42</strain>
    </source>
</reference>
<evidence type="ECO:0000256" key="1">
    <source>
        <dbReference type="SAM" id="Coils"/>
    </source>
</evidence>
<evidence type="ECO:0000259" key="3">
    <source>
        <dbReference type="Pfam" id="PF01926"/>
    </source>
</evidence>
<dbReference type="Gene3D" id="3.40.50.300">
    <property type="entry name" value="P-loop containing nucleotide triphosphate hydrolases"/>
    <property type="match status" value="1"/>
</dbReference>
<feature type="coiled-coil region" evidence="1">
    <location>
        <begin position="464"/>
        <end position="519"/>
    </location>
</feature>
<feature type="compositionally biased region" description="Basic and acidic residues" evidence="2">
    <location>
        <begin position="162"/>
        <end position="172"/>
    </location>
</feature>